<reference evidence="2 3" key="2">
    <citation type="submission" date="2020-04" db="EMBL/GenBank/DDBJ databases">
        <title>Genome sequencing and assembly of multiple isolates from the Colletotrichum gloeosporioides species complex.</title>
        <authorList>
            <person name="Gan P."/>
            <person name="Shirasu K."/>
        </authorList>
    </citation>
    <scope>NUCLEOTIDE SEQUENCE [LARGE SCALE GENOMIC DNA]</scope>
    <source>
        <strain evidence="2 3">Nara gc5</strain>
    </source>
</reference>
<feature type="compositionally biased region" description="Polar residues" evidence="1">
    <location>
        <begin position="331"/>
        <end position="340"/>
    </location>
</feature>
<feature type="compositionally biased region" description="Gly residues" evidence="1">
    <location>
        <begin position="664"/>
        <end position="675"/>
    </location>
</feature>
<feature type="compositionally biased region" description="Basic residues" evidence="1">
    <location>
        <begin position="989"/>
        <end position="1003"/>
    </location>
</feature>
<comment type="caution">
    <text evidence="2">The sequence shown here is derived from an EMBL/GenBank/DDBJ whole genome shotgun (WGS) entry which is preliminary data.</text>
</comment>
<protein>
    <submittedName>
        <fullName evidence="2">Uncharacterized protein</fullName>
    </submittedName>
</protein>
<name>A0A7J6IPL7_COLFN</name>
<evidence type="ECO:0000256" key="1">
    <source>
        <dbReference type="SAM" id="MobiDB-lite"/>
    </source>
</evidence>
<feature type="compositionally biased region" description="Acidic residues" evidence="1">
    <location>
        <begin position="529"/>
        <end position="543"/>
    </location>
</feature>
<feature type="compositionally biased region" description="Basic and acidic residues" evidence="1">
    <location>
        <begin position="504"/>
        <end position="518"/>
    </location>
</feature>
<feature type="region of interest" description="Disordered" evidence="1">
    <location>
        <begin position="313"/>
        <end position="408"/>
    </location>
</feature>
<dbReference type="GeneID" id="43607551"/>
<dbReference type="RefSeq" id="XP_031879817.1">
    <property type="nucleotide sequence ID" value="XM_032023372.1"/>
</dbReference>
<proteinExistence type="predicted"/>
<dbReference type="PANTHER" id="PTHR42068">
    <property type="entry name" value="YALI0B18964P"/>
    <property type="match status" value="1"/>
</dbReference>
<accession>A0A7J6IPL7</accession>
<dbReference type="OrthoDB" id="5396252at2759"/>
<feature type="compositionally biased region" description="Polar residues" evidence="1">
    <location>
        <begin position="315"/>
        <end position="325"/>
    </location>
</feature>
<dbReference type="InParanoid" id="A0A7J6IPL7"/>
<feature type="compositionally biased region" description="Low complexity" evidence="1">
    <location>
        <begin position="648"/>
        <end position="663"/>
    </location>
</feature>
<feature type="compositionally biased region" description="Polar residues" evidence="1">
    <location>
        <begin position="432"/>
        <end position="442"/>
    </location>
</feature>
<gene>
    <name evidence="2" type="ORF">CGGC5_v013777</name>
</gene>
<feature type="region of interest" description="Disordered" evidence="1">
    <location>
        <begin position="428"/>
        <end position="683"/>
    </location>
</feature>
<feature type="compositionally biased region" description="Low complexity" evidence="1">
    <location>
        <begin position="162"/>
        <end position="184"/>
    </location>
</feature>
<dbReference type="AlphaFoldDB" id="A0A7J6IPL7"/>
<feature type="region of interest" description="Disordered" evidence="1">
    <location>
        <begin position="160"/>
        <end position="290"/>
    </location>
</feature>
<reference evidence="2 3" key="1">
    <citation type="submission" date="2012-08" db="EMBL/GenBank/DDBJ databases">
        <authorList>
            <person name="Gan P.H.P."/>
            <person name="Ikeda K."/>
            <person name="Irieda H."/>
            <person name="Narusaka M."/>
            <person name="O'Connell R.J."/>
            <person name="Narusaka Y."/>
            <person name="Takano Y."/>
            <person name="Kubo Y."/>
            <person name="Shirasu K."/>
        </authorList>
    </citation>
    <scope>NUCLEOTIDE SEQUENCE [LARGE SCALE GENOMIC DNA]</scope>
    <source>
        <strain evidence="2 3">Nara gc5</strain>
    </source>
</reference>
<keyword evidence="3" id="KW-1185">Reference proteome</keyword>
<sequence>MYITNIQPVTGSSRLVVPPTLRFVLRPVLARCRPPSHLLAYHPTVSRSAAPTDTSHNKADPSLSFSVVIPYQLTRLVSFSVAFGRRRSTVNSEEFLQHGPVTTGDQQQQQSSFRVLERTEVGGNKSFDGGHRLLKAATTAIPSKHYNDLSLEDNMFADVKNNRGSGSSNTTKTTSTDTSSRHSNVSTTPSSADLGAQGPQEEWRNSIRKSHTDLPPPPPKHSSGGFLSKAGRTFSFGGQKKNQASVSSVDEHPLPPPPLPSQALEDDSSRRPRGLTASTASTATPPKLSEEEFNLNFGSDFGNMFKGSGFDKRASQMTLNGNDKSNMGPRSLTTNRVNQPQPSPIKIDKSIKVEASPYSWSSQHSNDNLLHDDNMFRSGPGSPTNTDRTSVPPPPVPRHGSPLAFRNNVPSDIVEDEDANLLKDSLAASRFLGNSQPSNPSPQGRFRRNEDTFSTGWDETDSKKEEENMFENSTARPPKPTHHYSSGSGSNPSPPRNKVMTPAEFEKYRKDKERRDSASETVKASNESRDDDDDQYEDDEDDMEKAKLAAKQRRKQEAHMAVYRQQMMKVTGEQPNLPSEHAARPSLSMSLSTPNLAIPPGPLTGKSDASEEEDEEVPLAILAAHGFPNKNKPPTRLMNMASNPDLRSSVQSQPPQPQRPGSSMGEGTGPRGTSGGHLPAFARKLPQDPFLGAGLINAPPRESLTFGGGSPAPGAAPAVPMGGLVGVIASEERSRALRRGSPNIEAQNVNPFTGAPVDPAAAVPPQMMYSNMNGMNGGMGQMAGMGMGGMPQMQQMPQMPQMPQMMLTPGDQAQIQMTQQMQQFMQMQMQFMQMMATPNQMNMNNGMARPMSHVMTPSMNDSQRQSYFGDSMLEPPGLDSRSRTMSMVQPSSASWIQPGGGYTPSIHGGMGGGGGYAPSIHAPGLGPVTQAPAPLDSGRRMSVMSGARGWDEPPKVMQHQQHQQETKTTLQKSSSNSDDDDEEGWAAMKAKKEKKRSLWKTKKSIGSEIGALIS</sequence>
<feature type="region of interest" description="Disordered" evidence="1">
    <location>
        <begin position="944"/>
        <end position="1014"/>
    </location>
</feature>
<dbReference type="EMBL" id="ANPB02000008">
    <property type="protein sequence ID" value="KAF4478131.1"/>
    <property type="molecule type" value="Genomic_DNA"/>
</dbReference>
<evidence type="ECO:0000313" key="3">
    <source>
        <dbReference type="Proteomes" id="UP000011096"/>
    </source>
</evidence>
<organism evidence="2 3">
    <name type="scientific">Colletotrichum fructicola (strain Nara gc5)</name>
    <name type="common">Anthracnose fungus</name>
    <name type="synonym">Colletotrichum gloeosporioides (strain Nara gc5)</name>
    <dbReference type="NCBI Taxonomy" id="1213859"/>
    <lineage>
        <taxon>Eukaryota</taxon>
        <taxon>Fungi</taxon>
        <taxon>Dikarya</taxon>
        <taxon>Ascomycota</taxon>
        <taxon>Pezizomycotina</taxon>
        <taxon>Sordariomycetes</taxon>
        <taxon>Hypocreomycetidae</taxon>
        <taxon>Glomerellales</taxon>
        <taxon>Glomerellaceae</taxon>
        <taxon>Colletotrichum</taxon>
        <taxon>Colletotrichum gloeosporioides species complex</taxon>
    </lineage>
</organism>
<dbReference type="PANTHER" id="PTHR42068:SF1">
    <property type="entry name" value="YALI0B18964P"/>
    <property type="match status" value="1"/>
</dbReference>
<dbReference type="Proteomes" id="UP000011096">
    <property type="component" value="Unassembled WGS sequence"/>
</dbReference>
<evidence type="ECO:0000313" key="2">
    <source>
        <dbReference type="EMBL" id="KAF4478131.1"/>
    </source>
</evidence>
<feature type="compositionally biased region" description="Polar residues" evidence="1">
    <location>
        <begin position="358"/>
        <end position="368"/>
    </location>
</feature>